<dbReference type="AlphaFoldDB" id="A0A225VLS1"/>
<keyword evidence="2" id="KW-1185">Reference proteome</keyword>
<accession>A0A225VLS1</accession>
<gene>
    <name evidence="1" type="ORF">PHMEG_00021857</name>
</gene>
<evidence type="ECO:0000313" key="1">
    <source>
        <dbReference type="EMBL" id="OWZ05959.1"/>
    </source>
</evidence>
<sequence length="66" mass="7439">MTSLTITDKTLRTVLPHLAMSGEWSPLASKLLNQKLIVRGSVHFEWDAARGQVNSRLTCSRRCWVA</sequence>
<protein>
    <submittedName>
        <fullName evidence="1">Uncharacterized protein</fullName>
    </submittedName>
</protein>
<dbReference type="OrthoDB" id="105082at2759"/>
<organism evidence="1 2">
    <name type="scientific">Phytophthora megakarya</name>
    <dbReference type="NCBI Taxonomy" id="4795"/>
    <lineage>
        <taxon>Eukaryota</taxon>
        <taxon>Sar</taxon>
        <taxon>Stramenopiles</taxon>
        <taxon>Oomycota</taxon>
        <taxon>Peronosporomycetes</taxon>
        <taxon>Peronosporales</taxon>
        <taxon>Peronosporaceae</taxon>
        <taxon>Phytophthora</taxon>
    </lineage>
</organism>
<comment type="caution">
    <text evidence="1">The sequence shown here is derived from an EMBL/GenBank/DDBJ whole genome shotgun (WGS) entry which is preliminary data.</text>
</comment>
<dbReference type="Proteomes" id="UP000198211">
    <property type="component" value="Unassembled WGS sequence"/>
</dbReference>
<dbReference type="EMBL" id="NBNE01004179">
    <property type="protein sequence ID" value="OWZ05959.1"/>
    <property type="molecule type" value="Genomic_DNA"/>
</dbReference>
<evidence type="ECO:0000313" key="2">
    <source>
        <dbReference type="Proteomes" id="UP000198211"/>
    </source>
</evidence>
<reference evidence="2" key="1">
    <citation type="submission" date="2017-03" db="EMBL/GenBank/DDBJ databases">
        <title>Phytopthora megakarya and P. palmivora, two closely related causual agents of cacao black pod achieved similar genome size and gene model numbers by different mechanisms.</title>
        <authorList>
            <person name="Ali S."/>
            <person name="Shao J."/>
            <person name="Larry D.J."/>
            <person name="Kronmiller B."/>
            <person name="Shen D."/>
            <person name="Strem M.D."/>
            <person name="Melnick R.L."/>
            <person name="Guiltinan M.J."/>
            <person name="Tyler B.M."/>
            <person name="Meinhardt L.W."/>
            <person name="Bailey B.A."/>
        </authorList>
    </citation>
    <scope>NUCLEOTIDE SEQUENCE [LARGE SCALE GENOMIC DNA]</scope>
    <source>
        <strain evidence="2">zdho120</strain>
    </source>
</reference>
<name>A0A225VLS1_9STRA</name>
<proteinExistence type="predicted"/>